<comment type="caution">
    <text evidence="2">The sequence shown here is derived from an EMBL/GenBank/DDBJ whole genome shotgun (WGS) entry which is preliminary data.</text>
</comment>
<organism evidence="2 3">
    <name type="scientific">Brachionus calyciflorus</name>
    <dbReference type="NCBI Taxonomy" id="104777"/>
    <lineage>
        <taxon>Eukaryota</taxon>
        <taxon>Metazoa</taxon>
        <taxon>Spiralia</taxon>
        <taxon>Gnathifera</taxon>
        <taxon>Rotifera</taxon>
        <taxon>Eurotatoria</taxon>
        <taxon>Monogononta</taxon>
        <taxon>Pseudotrocha</taxon>
        <taxon>Ploima</taxon>
        <taxon>Brachionidae</taxon>
        <taxon>Brachionus</taxon>
    </lineage>
</organism>
<dbReference type="AlphaFoldDB" id="A0A814P440"/>
<sequence>MGNKSGKYGSNQRRIHSEPSPRYSSDYALSLKNSFAISKSEATLTVLIDNPDNSYESKKEKINANKRKNILRNEDYYNDDGTTNESPKQLKFGIEISD</sequence>
<accession>A0A814P440</accession>
<protein>
    <submittedName>
        <fullName evidence="2">Uncharacterized protein</fullName>
    </submittedName>
</protein>
<evidence type="ECO:0000313" key="3">
    <source>
        <dbReference type="Proteomes" id="UP000663879"/>
    </source>
</evidence>
<keyword evidence="3" id="KW-1185">Reference proteome</keyword>
<evidence type="ECO:0000313" key="2">
    <source>
        <dbReference type="EMBL" id="CAF1099666.1"/>
    </source>
</evidence>
<reference evidence="2" key="1">
    <citation type="submission" date="2021-02" db="EMBL/GenBank/DDBJ databases">
        <authorList>
            <person name="Nowell W R."/>
        </authorList>
    </citation>
    <scope>NUCLEOTIDE SEQUENCE</scope>
    <source>
        <strain evidence="2">Ploen Becks lab</strain>
    </source>
</reference>
<dbReference type="EMBL" id="CAJNOC010007477">
    <property type="protein sequence ID" value="CAF1099666.1"/>
    <property type="molecule type" value="Genomic_DNA"/>
</dbReference>
<proteinExistence type="predicted"/>
<evidence type="ECO:0000256" key="1">
    <source>
        <dbReference type="SAM" id="MobiDB-lite"/>
    </source>
</evidence>
<gene>
    <name evidence="2" type="ORF">OXX778_LOCUS21083</name>
</gene>
<dbReference type="Proteomes" id="UP000663879">
    <property type="component" value="Unassembled WGS sequence"/>
</dbReference>
<feature type="region of interest" description="Disordered" evidence="1">
    <location>
        <begin position="1"/>
        <end position="24"/>
    </location>
</feature>
<name>A0A814P440_9BILA</name>